<keyword evidence="1" id="KW-0812">Transmembrane</keyword>
<feature type="transmembrane region" description="Helical" evidence="1">
    <location>
        <begin position="17"/>
        <end position="34"/>
    </location>
</feature>
<dbReference type="InterPro" id="IPR052728">
    <property type="entry name" value="O2_lipid_transport_reg"/>
</dbReference>
<sequence>MIENNTLISVFRYKQPQYRLGEYLVGIAFGYLIYTSNGKKLRLGKFITLSCWILSLGFIGIHTFTRIWWTSNSTINHILQATHVEAWTCSISWIVFACHVLKSGSIIRKFLSKLTDFNQKVFIVRTLSQRLLLFTSDVIISFSLGLIFYLLIEAPTSTLIGRTFKAKKH</sequence>
<reference evidence="2 3" key="1">
    <citation type="submission" date="2015-04" db="EMBL/GenBank/DDBJ databases">
        <authorList>
            <person name="Syromyatnikov M.Y."/>
            <person name="Popov V.N."/>
        </authorList>
    </citation>
    <scope>NUCLEOTIDE SEQUENCE [LARGE SCALE GENOMIC DNA]</scope>
</reference>
<dbReference type="Proteomes" id="UP000183832">
    <property type="component" value="Unassembled WGS sequence"/>
</dbReference>
<evidence type="ECO:0000313" key="3">
    <source>
        <dbReference type="Proteomes" id="UP000183832"/>
    </source>
</evidence>
<keyword evidence="3" id="KW-1185">Reference proteome</keyword>
<organism evidence="2 3">
    <name type="scientific">Clunio marinus</name>
    <dbReference type="NCBI Taxonomy" id="568069"/>
    <lineage>
        <taxon>Eukaryota</taxon>
        <taxon>Metazoa</taxon>
        <taxon>Ecdysozoa</taxon>
        <taxon>Arthropoda</taxon>
        <taxon>Hexapoda</taxon>
        <taxon>Insecta</taxon>
        <taxon>Pterygota</taxon>
        <taxon>Neoptera</taxon>
        <taxon>Endopterygota</taxon>
        <taxon>Diptera</taxon>
        <taxon>Nematocera</taxon>
        <taxon>Chironomoidea</taxon>
        <taxon>Chironomidae</taxon>
        <taxon>Clunio</taxon>
    </lineage>
</organism>
<dbReference type="PANTHER" id="PTHR11161:SF0">
    <property type="entry name" value="O-ACYLTRANSFERASE LIKE PROTEIN"/>
    <property type="match status" value="1"/>
</dbReference>
<evidence type="ECO:0000256" key="1">
    <source>
        <dbReference type="SAM" id="Phobius"/>
    </source>
</evidence>
<protein>
    <submittedName>
        <fullName evidence="2">CLUMA_CG008838, isoform A</fullName>
    </submittedName>
</protein>
<keyword evidence="1" id="KW-0472">Membrane</keyword>
<dbReference type="OrthoDB" id="118951at2759"/>
<feature type="transmembrane region" description="Helical" evidence="1">
    <location>
        <begin position="46"/>
        <end position="70"/>
    </location>
</feature>
<dbReference type="EMBL" id="CVRI01000041">
    <property type="protein sequence ID" value="CRK95351.1"/>
    <property type="molecule type" value="Genomic_DNA"/>
</dbReference>
<dbReference type="PANTHER" id="PTHR11161">
    <property type="entry name" value="O-ACYLTRANSFERASE"/>
    <property type="match status" value="1"/>
</dbReference>
<evidence type="ECO:0000313" key="2">
    <source>
        <dbReference type="EMBL" id="CRK95351.1"/>
    </source>
</evidence>
<name>A0A1J1I4T9_9DIPT</name>
<accession>A0A1J1I4T9</accession>
<dbReference type="AlphaFoldDB" id="A0A1J1I4T9"/>
<feature type="transmembrane region" description="Helical" evidence="1">
    <location>
        <begin position="131"/>
        <end position="152"/>
    </location>
</feature>
<gene>
    <name evidence="2" type="ORF">CLUMA_CG008838</name>
</gene>
<keyword evidence="1" id="KW-1133">Transmembrane helix</keyword>
<proteinExistence type="predicted"/>